<name>A0A6I4U4D7_9SPHN</name>
<dbReference type="Proteomes" id="UP000429229">
    <property type="component" value="Unassembled WGS sequence"/>
</dbReference>
<proteinExistence type="predicted"/>
<accession>A0A6I4U4D7</accession>
<protein>
    <submittedName>
        <fullName evidence="2">Uncharacterized protein</fullName>
    </submittedName>
</protein>
<dbReference type="RefSeq" id="WP_160616028.1">
    <property type="nucleotide sequence ID" value="NZ_WTYR01000001.1"/>
</dbReference>
<dbReference type="AlphaFoldDB" id="A0A6I4U4D7"/>
<dbReference type="PROSITE" id="PS51257">
    <property type="entry name" value="PROKAR_LIPOPROTEIN"/>
    <property type="match status" value="1"/>
</dbReference>
<comment type="caution">
    <text evidence="2">The sequence shown here is derived from an EMBL/GenBank/DDBJ whole genome shotgun (WGS) entry which is preliminary data.</text>
</comment>
<evidence type="ECO:0000256" key="1">
    <source>
        <dbReference type="SAM" id="SignalP"/>
    </source>
</evidence>
<feature type="chain" id="PRO_5026355219" evidence="1">
    <location>
        <begin position="22"/>
        <end position="139"/>
    </location>
</feature>
<evidence type="ECO:0000313" key="2">
    <source>
        <dbReference type="EMBL" id="MXP09322.1"/>
    </source>
</evidence>
<keyword evidence="1" id="KW-0732">Signal</keyword>
<dbReference type="EMBL" id="WTYR01000001">
    <property type="protein sequence ID" value="MXP09322.1"/>
    <property type="molecule type" value="Genomic_DNA"/>
</dbReference>
<gene>
    <name evidence="2" type="ORF">GRI68_03920</name>
</gene>
<sequence>MRFLPAGLGMLLALSPTAAQACRQLIPSAKFERSDLVVEAEAFCLETTGVCELQIFEVLKGDEKLSGSKVNMHVDETPPQNEIDGRIVIGRCPQTFEPWQSRISGRFYLVRRNDGTLFAAHPPDATTEAMIEEEGVEPE</sequence>
<organism evidence="2 3">
    <name type="scientific">Alteriqipengyuania halimionae</name>
    <dbReference type="NCBI Taxonomy" id="1926630"/>
    <lineage>
        <taxon>Bacteria</taxon>
        <taxon>Pseudomonadati</taxon>
        <taxon>Pseudomonadota</taxon>
        <taxon>Alphaproteobacteria</taxon>
        <taxon>Sphingomonadales</taxon>
        <taxon>Erythrobacteraceae</taxon>
        <taxon>Alteriqipengyuania</taxon>
    </lineage>
</organism>
<reference evidence="2 3" key="1">
    <citation type="submission" date="2019-12" db="EMBL/GenBank/DDBJ databases">
        <title>Genomic-based taxomic classification of the family Erythrobacteraceae.</title>
        <authorList>
            <person name="Xu L."/>
        </authorList>
    </citation>
    <scope>NUCLEOTIDE SEQUENCE [LARGE SCALE GENOMIC DNA]</scope>
    <source>
        <strain evidence="2 3">LMG 29519</strain>
    </source>
</reference>
<feature type="signal peptide" evidence="1">
    <location>
        <begin position="1"/>
        <end position="21"/>
    </location>
</feature>
<keyword evidence="3" id="KW-1185">Reference proteome</keyword>
<evidence type="ECO:0000313" key="3">
    <source>
        <dbReference type="Proteomes" id="UP000429229"/>
    </source>
</evidence>